<dbReference type="OrthoDB" id="10007179at2759"/>
<organism evidence="3 4">
    <name type="scientific">Daphnia galeata</name>
    <dbReference type="NCBI Taxonomy" id="27404"/>
    <lineage>
        <taxon>Eukaryota</taxon>
        <taxon>Metazoa</taxon>
        <taxon>Ecdysozoa</taxon>
        <taxon>Arthropoda</taxon>
        <taxon>Crustacea</taxon>
        <taxon>Branchiopoda</taxon>
        <taxon>Diplostraca</taxon>
        <taxon>Cladocera</taxon>
        <taxon>Anomopoda</taxon>
        <taxon>Daphniidae</taxon>
        <taxon>Daphnia</taxon>
    </lineage>
</organism>
<accession>A0A8J2RNQ8</accession>
<evidence type="ECO:0000256" key="1">
    <source>
        <dbReference type="SAM" id="SignalP"/>
    </source>
</evidence>
<dbReference type="SMART" id="SM00043">
    <property type="entry name" value="CY"/>
    <property type="match status" value="1"/>
</dbReference>
<dbReference type="Pfam" id="PF00031">
    <property type="entry name" value="Cystatin"/>
    <property type="match status" value="1"/>
</dbReference>
<dbReference type="Gene3D" id="3.10.450.10">
    <property type="match status" value="1"/>
</dbReference>
<keyword evidence="4" id="KW-1185">Reference proteome</keyword>
<dbReference type="CDD" id="cd00042">
    <property type="entry name" value="CY"/>
    <property type="match status" value="1"/>
</dbReference>
<proteinExistence type="predicted"/>
<dbReference type="EMBL" id="CAKKLH010000168">
    <property type="protein sequence ID" value="CAH0105014.1"/>
    <property type="molecule type" value="Genomic_DNA"/>
</dbReference>
<dbReference type="Proteomes" id="UP000789390">
    <property type="component" value="Unassembled WGS sequence"/>
</dbReference>
<name>A0A8J2RNQ8_9CRUS</name>
<gene>
    <name evidence="3" type="ORF">DGAL_LOCUS7969</name>
</gene>
<feature type="chain" id="PRO_5035241987" description="Cystatin domain-containing protein" evidence="1">
    <location>
        <begin position="26"/>
        <end position="149"/>
    </location>
</feature>
<dbReference type="GO" id="GO:0004869">
    <property type="term" value="F:cysteine-type endopeptidase inhibitor activity"/>
    <property type="evidence" value="ECO:0007669"/>
    <property type="project" value="InterPro"/>
</dbReference>
<dbReference type="AlphaFoldDB" id="A0A8J2RNQ8"/>
<reference evidence="3" key="1">
    <citation type="submission" date="2021-11" db="EMBL/GenBank/DDBJ databases">
        <authorList>
            <person name="Schell T."/>
        </authorList>
    </citation>
    <scope>NUCLEOTIDE SEQUENCE</scope>
    <source>
        <strain evidence="3">M5</strain>
    </source>
</reference>
<dbReference type="SUPFAM" id="SSF54403">
    <property type="entry name" value="Cystatin/monellin"/>
    <property type="match status" value="1"/>
</dbReference>
<dbReference type="PANTHER" id="PTHR47364">
    <property type="entry name" value="CYSTEINE PROTEINASE INHIBITOR 5"/>
    <property type="match status" value="1"/>
</dbReference>
<evidence type="ECO:0000259" key="2">
    <source>
        <dbReference type="SMART" id="SM00043"/>
    </source>
</evidence>
<evidence type="ECO:0000313" key="3">
    <source>
        <dbReference type="EMBL" id="CAH0105014.1"/>
    </source>
</evidence>
<dbReference type="InterPro" id="IPR000010">
    <property type="entry name" value="Cystatin_dom"/>
</dbReference>
<comment type="caution">
    <text evidence="3">The sequence shown here is derived from an EMBL/GenBank/DDBJ whole genome shotgun (WGS) entry which is preliminary data.</text>
</comment>
<protein>
    <recommendedName>
        <fullName evidence="2">Cystatin domain-containing protein</fullName>
    </recommendedName>
</protein>
<keyword evidence="1" id="KW-0732">Signal</keyword>
<sequence length="149" mass="16348">MQKMTKSTTVLIVMLIAEALNFALADDSSALNHRIFIRQVLGGYNPANAGGYRPVSVNDPDVVRAADFATRAISASNSVPVIRIRIVQAWKQVVNGTNYRLILELRNTNTGRDVLLCQVIVFEPLSTNTLELNSSLCAPKRDICGQTDM</sequence>
<dbReference type="InterPro" id="IPR046350">
    <property type="entry name" value="Cystatin_sf"/>
</dbReference>
<feature type="domain" description="Cystatin" evidence="2">
    <location>
        <begin position="47"/>
        <end position="138"/>
    </location>
</feature>
<evidence type="ECO:0000313" key="4">
    <source>
        <dbReference type="Proteomes" id="UP000789390"/>
    </source>
</evidence>
<dbReference type="PANTHER" id="PTHR47364:SF2">
    <property type="entry name" value="CYSTEINE PROTEINASE INHIBITOR 5"/>
    <property type="match status" value="1"/>
</dbReference>
<feature type="signal peptide" evidence="1">
    <location>
        <begin position="1"/>
        <end position="25"/>
    </location>
</feature>